<reference evidence="2" key="2">
    <citation type="submission" date="2020-09" db="EMBL/GenBank/DDBJ databases">
        <authorList>
            <person name="Sun Q."/>
            <person name="Zhou Y."/>
        </authorList>
    </citation>
    <scope>NUCLEOTIDE SEQUENCE</scope>
    <source>
        <strain evidence="2">CGMCC 1.12187</strain>
    </source>
</reference>
<keyword evidence="3" id="KW-1185">Reference proteome</keyword>
<comment type="caution">
    <text evidence="2">The sequence shown here is derived from an EMBL/GenBank/DDBJ whole genome shotgun (WGS) entry which is preliminary data.</text>
</comment>
<dbReference type="Proteomes" id="UP000638848">
    <property type="component" value="Unassembled WGS sequence"/>
</dbReference>
<proteinExistence type="predicted"/>
<sequence>MSSPQSWKAEVTATLMAIQQVRQTCDHTELTTVKYARKAGLSWAEIATALGVTRQAAWERWHEIDETLPKSDAWGPFSLNDTVPERFRSPG</sequence>
<evidence type="ECO:0000313" key="2">
    <source>
        <dbReference type="EMBL" id="GGG60472.1"/>
    </source>
</evidence>
<dbReference type="RefSeq" id="WP_188537552.1">
    <property type="nucleotide sequence ID" value="NZ_BMEQ01000012.1"/>
</dbReference>
<reference evidence="2" key="1">
    <citation type="journal article" date="2014" name="Int. J. Syst. Evol. Microbiol.">
        <title>Complete genome sequence of Corynebacterium casei LMG S-19264T (=DSM 44701T), isolated from a smear-ripened cheese.</title>
        <authorList>
            <consortium name="US DOE Joint Genome Institute (JGI-PGF)"/>
            <person name="Walter F."/>
            <person name="Albersmeier A."/>
            <person name="Kalinowski J."/>
            <person name="Ruckert C."/>
        </authorList>
    </citation>
    <scope>NUCLEOTIDE SEQUENCE</scope>
    <source>
        <strain evidence="2">CGMCC 1.12187</strain>
    </source>
</reference>
<dbReference type="EMBL" id="BMEQ01000012">
    <property type="protein sequence ID" value="GGG60472.1"/>
    <property type="molecule type" value="Genomic_DNA"/>
</dbReference>
<feature type="region of interest" description="Disordered" evidence="1">
    <location>
        <begin position="71"/>
        <end position="91"/>
    </location>
</feature>
<name>A0A917GXW6_9MICC</name>
<evidence type="ECO:0000256" key="1">
    <source>
        <dbReference type="SAM" id="MobiDB-lite"/>
    </source>
</evidence>
<accession>A0A917GXW6</accession>
<organism evidence="2 3">
    <name type="scientific">Kocuria dechangensis</name>
    <dbReference type="NCBI Taxonomy" id="1176249"/>
    <lineage>
        <taxon>Bacteria</taxon>
        <taxon>Bacillati</taxon>
        <taxon>Actinomycetota</taxon>
        <taxon>Actinomycetes</taxon>
        <taxon>Micrococcales</taxon>
        <taxon>Micrococcaceae</taxon>
        <taxon>Kocuria</taxon>
    </lineage>
</organism>
<gene>
    <name evidence="2" type="ORF">GCM10011374_24150</name>
</gene>
<evidence type="ECO:0000313" key="3">
    <source>
        <dbReference type="Proteomes" id="UP000638848"/>
    </source>
</evidence>
<dbReference type="AlphaFoldDB" id="A0A917GXW6"/>
<protein>
    <submittedName>
        <fullName evidence="2">Uncharacterized protein</fullName>
    </submittedName>
</protein>